<dbReference type="RefSeq" id="WP_126532048.1">
    <property type="nucleotide sequence ID" value="NZ_JADULK010000002.1"/>
</dbReference>
<keyword evidence="1" id="KW-0812">Transmembrane</keyword>
<protein>
    <submittedName>
        <fullName evidence="3">Uncharacterized protein</fullName>
    </submittedName>
</protein>
<dbReference type="AlphaFoldDB" id="A0A3S4X0X5"/>
<dbReference type="Proteomes" id="UP000624159">
    <property type="component" value="Unassembled WGS sequence"/>
</dbReference>
<evidence type="ECO:0000313" key="2">
    <source>
        <dbReference type="EMBL" id="MBH1928751.1"/>
    </source>
</evidence>
<feature type="transmembrane region" description="Helical" evidence="1">
    <location>
        <begin position="85"/>
        <end position="103"/>
    </location>
</feature>
<organism evidence="3 4">
    <name type="scientific">Serratia rubidaea</name>
    <name type="common">Serratia marinorubra</name>
    <dbReference type="NCBI Taxonomy" id="61652"/>
    <lineage>
        <taxon>Bacteria</taxon>
        <taxon>Pseudomonadati</taxon>
        <taxon>Pseudomonadota</taxon>
        <taxon>Gammaproteobacteria</taxon>
        <taxon>Enterobacterales</taxon>
        <taxon>Yersiniaceae</taxon>
        <taxon>Serratia</taxon>
    </lineage>
</organism>
<evidence type="ECO:0000313" key="4">
    <source>
        <dbReference type="Proteomes" id="UP000281904"/>
    </source>
</evidence>
<sequence>MNMPLSTYPYSYGFPVSYFLLSIAVLLGLYFLRKKTIRLHWFPLFTAHFGVTVVCIVLQTAICLDGEAIFDRIYPAVDFPDYPEVWYGSIFFIVAYFLLLPPVTNFEDASETPPSERQ</sequence>
<keyword evidence="1" id="KW-1133">Transmembrane helix</keyword>
<evidence type="ECO:0000256" key="1">
    <source>
        <dbReference type="SAM" id="Phobius"/>
    </source>
</evidence>
<keyword evidence="1" id="KW-0472">Membrane</keyword>
<proteinExistence type="predicted"/>
<evidence type="ECO:0000313" key="3">
    <source>
        <dbReference type="EMBL" id="VEI68710.1"/>
    </source>
</evidence>
<keyword evidence="5" id="KW-1185">Reference proteome</keyword>
<dbReference type="EMBL" id="LR134493">
    <property type="protein sequence ID" value="VEI68710.1"/>
    <property type="molecule type" value="Genomic_DNA"/>
</dbReference>
<dbReference type="Proteomes" id="UP000281904">
    <property type="component" value="Chromosome"/>
</dbReference>
<dbReference type="EMBL" id="JADULK010000002">
    <property type="protein sequence ID" value="MBH1928751.1"/>
    <property type="molecule type" value="Genomic_DNA"/>
</dbReference>
<evidence type="ECO:0000313" key="5">
    <source>
        <dbReference type="Proteomes" id="UP000624159"/>
    </source>
</evidence>
<feature type="transmembrane region" description="Helical" evidence="1">
    <location>
        <begin position="12"/>
        <end position="32"/>
    </location>
</feature>
<reference evidence="3 4" key="1">
    <citation type="submission" date="2018-12" db="EMBL/GenBank/DDBJ databases">
        <authorList>
            <consortium name="Pathogen Informatics"/>
        </authorList>
    </citation>
    <scope>NUCLEOTIDE SEQUENCE [LARGE SCALE GENOMIC DNA]</scope>
    <source>
        <strain evidence="3 4">NCTC10036</strain>
    </source>
</reference>
<reference evidence="2 5" key="2">
    <citation type="submission" date="2020-11" db="EMBL/GenBank/DDBJ databases">
        <title>Enhanced detection system for hospital associated transmission using whole genome sequencing surveillance.</title>
        <authorList>
            <person name="Harrison L.H."/>
            <person name="Van Tyne D."/>
            <person name="Marsh J.W."/>
            <person name="Griffith M.P."/>
            <person name="Snyder D.J."/>
            <person name="Cooper V.S."/>
            <person name="Mustapha M."/>
        </authorList>
    </citation>
    <scope>NUCLEOTIDE SEQUENCE [LARGE SCALE GENOMIC DNA]</scope>
    <source>
        <strain evidence="2 5">SER00230</strain>
    </source>
</reference>
<accession>A0A3S4X0X5</accession>
<feature type="transmembrane region" description="Helical" evidence="1">
    <location>
        <begin position="39"/>
        <end position="62"/>
    </location>
</feature>
<name>A0A3S4X0X5_SERRU</name>
<gene>
    <name evidence="2" type="ORF">I5U13_03600</name>
    <name evidence="3" type="ORF">NCTC10036_03404</name>
</gene>